<proteinExistence type="predicted"/>
<dbReference type="GO" id="GO:0012505">
    <property type="term" value="C:endomembrane system"/>
    <property type="evidence" value="ECO:0007669"/>
    <property type="project" value="UniProtKB-SubCell"/>
</dbReference>
<feature type="transmembrane region" description="Helical" evidence="5">
    <location>
        <begin position="36"/>
        <end position="55"/>
    </location>
</feature>
<evidence type="ECO:0000256" key="2">
    <source>
        <dbReference type="ARBA" id="ARBA00022692"/>
    </source>
</evidence>
<feature type="transmembrane region" description="Helical" evidence="5">
    <location>
        <begin position="184"/>
        <end position="208"/>
    </location>
</feature>
<gene>
    <name evidence="7" type="ORF">NDI89_10790</name>
</gene>
<dbReference type="RefSeq" id="WP_277521584.1">
    <property type="nucleotide sequence ID" value="NZ_JAMQOT010000003.1"/>
</dbReference>
<evidence type="ECO:0000259" key="6">
    <source>
        <dbReference type="SMART" id="SM00752"/>
    </source>
</evidence>
<feature type="transmembrane region" description="Helical" evidence="5">
    <location>
        <begin position="366"/>
        <end position="385"/>
    </location>
</feature>
<keyword evidence="2 5" id="KW-0812">Transmembrane</keyword>
<evidence type="ECO:0000256" key="5">
    <source>
        <dbReference type="SAM" id="Phobius"/>
    </source>
</evidence>
<evidence type="ECO:0000313" key="8">
    <source>
        <dbReference type="Proteomes" id="UP001154061"/>
    </source>
</evidence>
<keyword evidence="4 5" id="KW-0472">Membrane</keyword>
<feature type="transmembrane region" description="Helical" evidence="5">
    <location>
        <begin position="228"/>
        <end position="250"/>
    </location>
</feature>
<accession>A0A9Q4L3A0</accession>
<evidence type="ECO:0000256" key="1">
    <source>
        <dbReference type="ARBA" id="ARBA00004127"/>
    </source>
</evidence>
<feature type="transmembrane region" description="Helical" evidence="5">
    <location>
        <begin position="145"/>
        <end position="164"/>
    </location>
</feature>
<dbReference type="InterPro" id="IPR053934">
    <property type="entry name" value="HTTM_dom"/>
</dbReference>
<evidence type="ECO:0000313" key="7">
    <source>
        <dbReference type="EMBL" id="MDF9746068.1"/>
    </source>
</evidence>
<keyword evidence="8" id="KW-1185">Reference proteome</keyword>
<organism evidence="7 8">
    <name type="scientific">Natrinema salsiterrestre</name>
    <dbReference type="NCBI Taxonomy" id="2950540"/>
    <lineage>
        <taxon>Archaea</taxon>
        <taxon>Methanobacteriati</taxon>
        <taxon>Methanobacteriota</taxon>
        <taxon>Stenosarchaea group</taxon>
        <taxon>Halobacteria</taxon>
        <taxon>Halobacteriales</taxon>
        <taxon>Natrialbaceae</taxon>
        <taxon>Natrinema</taxon>
    </lineage>
</organism>
<evidence type="ECO:0000256" key="4">
    <source>
        <dbReference type="ARBA" id="ARBA00023136"/>
    </source>
</evidence>
<sequence length="518" mass="55151">MTAVSSESTTATGADASRLASLRAFVRSRLGIDPRALAAFRIGLGLVVLFDLLALRAPGLVTFYTDEGVLTRSALAETTPVLARWSLHALSGSVWVQALLLGATGVLAACVLVGYRHRLAALAITLLLASLHARNPYLVNGGDTILISLLVFAALLPLELRWSLRSRRSRSRGTSDSHRDDGRVVSVATAILLLHVVVIYAINAILKFRSDAWMAGVGAQRILQLEDFVYLLGPAIAEVPAVLVAINWLWTATLAASVLLVLATGRLRTATVAAFVGAHLGMAVTMRLGAFPFVMVAVLLVFLPPQFWDRIDRYGSTIGFGRRLESFVRGARIERKSEPASEENATTGAESAGAVLSPGLLRSVRLAASVLLVCVFVAIVGWQVAAAGLVDTPVSGDDSTLGSASWAFFAPDPPDSYSWYVVEATDESGASTDLVTGGPVTFDRPPNAMDRYPSTLWKRYGTKAQGAGDPVLESAGAYFCDRAPAGIESVTVYRVEQPVDADGPVGEPIRHQRLSRAC</sequence>
<dbReference type="InterPro" id="IPR011020">
    <property type="entry name" value="HTTM-like"/>
</dbReference>
<dbReference type="Pfam" id="PF05090">
    <property type="entry name" value="HTTM"/>
    <property type="match status" value="1"/>
</dbReference>
<feature type="transmembrane region" description="Helical" evidence="5">
    <location>
        <begin position="94"/>
        <end position="113"/>
    </location>
</feature>
<keyword evidence="3 5" id="KW-1133">Transmembrane helix</keyword>
<comment type="caution">
    <text evidence="7">The sequence shown here is derived from an EMBL/GenBank/DDBJ whole genome shotgun (WGS) entry which is preliminary data.</text>
</comment>
<dbReference type="Proteomes" id="UP001154061">
    <property type="component" value="Unassembled WGS sequence"/>
</dbReference>
<dbReference type="EMBL" id="JAMQOT010000003">
    <property type="protein sequence ID" value="MDF9746068.1"/>
    <property type="molecule type" value="Genomic_DNA"/>
</dbReference>
<protein>
    <submittedName>
        <fullName evidence="7">HTTM domain-containing protein</fullName>
    </submittedName>
</protein>
<reference evidence="7" key="1">
    <citation type="submission" date="2022-06" db="EMBL/GenBank/DDBJ databases">
        <title>Natrinema sp. a new haloarchaeum isolate from saline soil.</title>
        <authorList>
            <person name="Strakova D."/>
            <person name="Galisteo C."/>
            <person name="Sanchez-Porro C."/>
            <person name="Ventosa A."/>
        </authorList>
    </citation>
    <scope>NUCLEOTIDE SEQUENCE</scope>
    <source>
        <strain evidence="7">S1CR25-10</strain>
    </source>
</reference>
<dbReference type="PANTHER" id="PTHR39535:SF2">
    <property type="entry name" value="HTTM DOMAIN-CONTAINING PROTEIN"/>
    <property type="match status" value="1"/>
</dbReference>
<evidence type="ECO:0000256" key="3">
    <source>
        <dbReference type="ARBA" id="ARBA00022989"/>
    </source>
</evidence>
<dbReference type="AlphaFoldDB" id="A0A9Q4L3A0"/>
<feature type="domain" description="HTTM-like" evidence="6">
    <location>
        <begin position="29"/>
        <end position="307"/>
    </location>
</feature>
<dbReference type="SMART" id="SM00752">
    <property type="entry name" value="HTTM"/>
    <property type="match status" value="1"/>
</dbReference>
<name>A0A9Q4L3A0_9EURY</name>
<dbReference type="PANTHER" id="PTHR39535">
    <property type="entry name" value="SPORULATION-DELAYING PROTEIN SDPB"/>
    <property type="match status" value="1"/>
</dbReference>
<comment type="subcellular location">
    <subcellularLocation>
        <location evidence="1">Endomembrane system</location>
        <topology evidence="1">Multi-pass membrane protein</topology>
    </subcellularLocation>
</comment>
<feature type="transmembrane region" description="Helical" evidence="5">
    <location>
        <begin position="284"/>
        <end position="303"/>
    </location>
</feature>
<dbReference type="InterPro" id="IPR052964">
    <property type="entry name" value="Sporulation_signal_mat"/>
</dbReference>